<name>A0A699HIU7_TANCI</name>
<proteinExistence type="predicted"/>
<accession>A0A699HIU7</accession>
<gene>
    <name evidence="1" type="ORF">Tci_407293</name>
</gene>
<protein>
    <submittedName>
        <fullName evidence="1">Uncharacterized protein</fullName>
    </submittedName>
</protein>
<reference evidence="1" key="1">
    <citation type="journal article" date="2019" name="Sci. Rep.">
        <title>Draft genome of Tanacetum cinerariifolium, the natural source of mosquito coil.</title>
        <authorList>
            <person name="Yamashiro T."/>
            <person name="Shiraishi A."/>
            <person name="Satake H."/>
            <person name="Nakayama K."/>
        </authorList>
    </citation>
    <scope>NUCLEOTIDE SEQUENCE</scope>
</reference>
<organism evidence="1">
    <name type="scientific">Tanacetum cinerariifolium</name>
    <name type="common">Dalmatian daisy</name>
    <name type="synonym">Chrysanthemum cinerariifolium</name>
    <dbReference type="NCBI Taxonomy" id="118510"/>
    <lineage>
        <taxon>Eukaryota</taxon>
        <taxon>Viridiplantae</taxon>
        <taxon>Streptophyta</taxon>
        <taxon>Embryophyta</taxon>
        <taxon>Tracheophyta</taxon>
        <taxon>Spermatophyta</taxon>
        <taxon>Magnoliopsida</taxon>
        <taxon>eudicotyledons</taxon>
        <taxon>Gunneridae</taxon>
        <taxon>Pentapetalae</taxon>
        <taxon>asterids</taxon>
        <taxon>campanulids</taxon>
        <taxon>Asterales</taxon>
        <taxon>Asteraceae</taxon>
        <taxon>Asteroideae</taxon>
        <taxon>Anthemideae</taxon>
        <taxon>Anthemidinae</taxon>
        <taxon>Tanacetum</taxon>
    </lineage>
</organism>
<evidence type="ECO:0000313" key="1">
    <source>
        <dbReference type="EMBL" id="GEY35319.1"/>
    </source>
</evidence>
<dbReference type="EMBL" id="BKCJ010171518">
    <property type="protein sequence ID" value="GEY35319.1"/>
    <property type="molecule type" value="Genomic_DNA"/>
</dbReference>
<comment type="caution">
    <text evidence="1">The sequence shown here is derived from an EMBL/GenBank/DDBJ whole genome shotgun (WGS) entry which is preliminary data.</text>
</comment>
<dbReference type="AlphaFoldDB" id="A0A699HIU7"/>
<sequence length="241" mass="26735">MNFEILKRNLANCSGEEWWKVVGVVTVAGNRERKTHTRYQFLMVNLFNSLYSIHVCIDSSFFLTKSTGAPQGDELGFINPLLRSSYSFLDSSCTSDGAKRYGALATDAAPDTSPSPGIFSTDTRFKSFPDLFPCTTRILSPSKGIRTIFAKQSIFAKTLVHQFITTTTSKLFSSIGTRVPTEYVYLGKCTCVCRQCDYVSTLRNLKSCSLLDCLCADCLDSADWSDNVSPFWPAVTKSAFT</sequence>